<dbReference type="InterPro" id="IPR039928">
    <property type="entry name" value="LNK"/>
</dbReference>
<keyword evidence="2" id="KW-1185">Reference proteome</keyword>
<sequence length="679" mass="75966">MKHEVKSSFLTNIHQQSERAKGERSLLTSRYLCECISLKVSSSIRVWGSYFAQNRHRDWDFSKCEIKLNGVLQLRSRVKCLCDMSDFEIMDLLWEKFSQSDYHIVPILFGEQVNLASNDVGKKPQFVMGNSVGESREVIKSGNSNVCRKEADFCYLSEERSTTAPEGIWSHPLKEISITSYDYVEGSTSSADNPLLGASNTAYECNAGHFSLSGTSSADGGLILTQNGYNHIENDILCYDLPDIGNFDDIDRTFRNYDSTFGQGSSTLDEISRFSMSTPGIYGPEDNFLLDLQCSNLGNTQSEDNPMTALNDKTANTGMQSSAFVDDTDIMCKPMIQQQAFDKSQGNKIISSYTKKINDSGLNAREDIETSTHKQLKRLRSPEGRRKERISDCTSSNSSCGSKQMRQFSDQKQKYLASDILVHGTYHSQLADPNHFLLPEASGSTQTFNTHEQLGRCLPSQQDLFMHASTSISSQRDNKSSSFLKSPDIILKEMTEELFPEQNLIPAPTMKQQPELLLDTNAVQKQNHKFLKGGENEIRNAGLNIPTVAAGFSPVQKNFYIAAFSEEMSNSIILQQLQGVMDQLNVRMKECIRDSLYRLARSAEQRHSFLTNNSSKGGTGRVLESQDLNRCVASTSVEIETNPIDRSIANLLFHRHAGPIFGLPDYAMLDGPFITNEQL</sequence>
<gene>
    <name evidence="3" type="primary">LOC109711230</name>
</gene>
<dbReference type="PANTHER" id="PTHR33334:SF8">
    <property type="entry name" value="PROTEIN LNK1"/>
    <property type="match status" value="1"/>
</dbReference>
<dbReference type="Proteomes" id="UP000515123">
    <property type="component" value="Linkage group 6"/>
</dbReference>
<dbReference type="OrthoDB" id="618331at2759"/>
<feature type="compositionally biased region" description="Basic and acidic residues" evidence="1">
    <location>
        <begin position="380"/>
        <end position="391"/>
    </location>
</feature>
<accession>A0A6P5F8E5</accession>
<evidence type="ECO:0000256" key="1">
    <source>
        <dbReference type="SAM" id="MobiDB-lite"/>
    </source>
</evidence>
<reference evidence="3" key="2">
    <citation type="submission" date="2025-08" db="UniProtKB">
        <authorList>
            <consortium name="RefSeq"/>
        </authorList>
    </citation>
    <scope>IDENTIFICATION</scope>
    <source>
        <tissue evidence="3">Leaf</tissue>
    </source>
</reference>
<dbReference type="RefSeq" id="XP_020089758.1">
    <property type="nucleotide sequence ID" value="XM_020234169.1"/>
</dbReference>
<reference evidence="2" key="1">
    <citation type="journal article" date="2015" name="Nat. Genet.">
        <title>The pineapple genome and the evolution of CAM photosynthesis.</title>
        <authorList>
            <person name="Ming R."/>
            <person name="VanBuren R."/>
            <person name="Wai C.M."/>
            <person name="Tang H."/>
            <person name="Schatz M.C."/>
            <person name="Bowers J.E."/>
            <person name="Lyons E."/>
            <person name="Wang M.L."/>
            <person name="Chen J."/>
            <person name="Biggers E."/>
            <person name="Zhang J."/>
            <person name="Huang L."/>
            <person name="Zhang L."/>
            <person name="Miao W."/>
            <person name="Zhang J."/>
            <person name="Ye Z."/>
            <person name="Miao C."/>
            <person name="Lin Z."/>
            <person name="Wang H."/>
            <person name="Zhou H."/>
            <person name="Yim W.C."/>
            <person name="Priest H.D."/>
            <person name="Zheng C."/>
            <person name="Woodhouse M."/>
            <person name="Edger P.P."/>
            <person name="Guyot R."/>
            <person name="Guo H.B."/>
            <person name="Guo H."/>
            <person name="Zheng G."/>
            <person name="Singh R."/>
            <person name="Sharma A."/>
            <person name="Min X."/>
            <person name="Zheng Y."/>
            <person name="Lee H."/>
            <person name="Gurtowski J."/>
            <person name="Sedlazeck F.J."/>
            <person name="Harkess A."/>
            <person name="McKain M.R."/>
            <person name="Liao Z."/>
            <person name="Fang J."/>
            <person name="Liu J."/>
            <person name="Zhang X."/>
            <person name="Zhang Q."/>
            <person name="Hu W."/>
            <person name="Qin Y."/>
            <person name="Wang K."/>
            <person name="Chen L.Y."/>
            <person name="Shirley N."/>
            <person name="Lin Y.R."/>
            <person name="Liu L.Y."/>
            <person name="Hernandez A.G."/>
            <person name="Wright C.L."/>
            <person name="Bulone V."/>
            <person name="Tuskan G.A."/>
            <person name="Heath K."/>
            <person name="Zee F."/>
            <person name="Moore P.H."/>
            <person name="Sunkar R."/>
            <person name="Leebens-Mack J.H."/>
            <person name="Mockler T."/>
            <person name="Bennetzen J.L."/>
            <person name="Freeling M."/>
            <person name="Sankoff D."/>
            <person name="Paterson A.H."/>
            <person name="Zhu X."/>
            <person name="Yang X."/>
            <person name="Smith J.A."/>
            <person name="Cushman J.C."/>
            <person name="Paull R.E."/>
            <person name="Yu Q."/>
        </authorList>
    </citation>
    <scope>NUCLEOTIDE SEQUENCE [LARGE SCALE GENOMIC DNA]</scope>
    <source>
        <strain evidence="2">cv. F153</strain>
    </source>
</reference>
<protein>
    <submittedName>
        <fullName evidence="3">Protein LNK1-like isoform X1</fullName>
    </submittedName>
</protein>
<dbReference type="GO" id="GO:0006355">
    <property type="term" value="P:regulation of DNA-templated transcription"/>
    <property type="evidence" value="ECO:0007669"/>
    <property type="project" value="InterPro"/>
</dbReference>
<dbReference type="GeneID" id="109711230"/>
<name>A0A6P5F8E5_ANACO</name>
<evidence type="ECO:0000313" key="2">
    <source>
        <dbReference type="Proteomes" id="UP000515123"/>
    </source>
</evidence>
<dbReference type="PANTHER" id="PTHR33334">
    <property type="entry name" value="PROTEIN LNK1"/>
    <property type="match status" value="1"/>
</dbReference>
<feature type="compositionally biased region" description="Low complexity" evidence="1">
    <location>
        <begin position="392"/>
        <end position="402"/>
    </location>
</feature>
<feature type="region of interest" description="Disordered" evidence="1">
    <location>
        <begin position="371"/>
        <end position="406"/>
    </location>
</feature>
<organism evidence="2 3">
    <name type="scientific">Ananas comosus</name>
    <name type="common">Pineapple</name>
    <name type="synonym">Ananas ananas</name>
    <dbReference type="NCBI Taxonomy" id="4615"/>
    <lineage>
        <taxon>Eukaryota</taxon>
        <taxon>Viridiplantae</taxon>
        <taxon>Streptophyta</taxon>
        <taxon>Embryophyta</taxon>
        <taxon>Tracheophyta</taxon>
        <taxon>Spermatophyta</taxon>
        <taxon>Magnoliopsida</taxon>
        <taxon>Liliopsida</taxon>
        <taxon>Poales</taxon>
        <taxon>Bromeliaceae</taxon>
        <taxon>Bromelioideae</taxon>
        <taxon>Ananas</taxon>
    </lineage>
</organism>
<dbReference type="GO" id="GO:0007623">
    <property type="term" value="P:circadian rhythm"/>
    <property type="evidence" value="ECO:0007669"/>
    <property type="project" value="InterPro"/>
</dbReference>
<evidence type="ECO:0000313" key="3">
    <source>
        <dbReference type="RefSeq" id="XP_020089758.1"/>
    </source>
</evidence>
<dbReference type="AlphaFoldDB" id="A0A6P5F8E5"/>
<proteinExistence type="predicted"/>